<reference evidence="2" key="2">
    <citation type="submission" date="2015-03" db="UniProtKB">
        <authorList>
            <consortium name="EnsemblPlants"/>
        </authorList>
    </citation>
    <scope>IDENTIFICATION</scope>
</reference>
<sequence length="426" mass="50604">MNFPNRRFFSPSIREYQTSKEDSGPRKKRPEPKPILHEPKVFHPSTSCPDQKHCKDHGLIISAHHENVLNPRISKRKHIFTWLKNVLLKPFHELFYLSCALKEIWYRKMHEPKLLRPKIQFDFVHDENFSDLALSLSFPNSFTAWPNFKIYKPFFGDQFTCLMLAHVLDDYPKSLDPVFDVLRIEKPFDYFFIRFDVVSLVVLNEMDKHDHFPRRASNDGRQRTWNYMMKTTSNRQRSFCPNFSFTEFFMNFKSFVSDLFVSDFFPFDISTMDLRTNPFEEGEYDVPQSEESDQHDVQDVLNILSEVHIFHHTGQTDRTMSWTVPHASGMELWLEPWPDDRFYRTGLCLPCPVFHFKKNSRDRITFGRTNPDSVHRFSFLVCTARTARTSGLELQQYPRPDDRIFRTGACLSRTVLHFKINNQAIF</sequence>
<accession>A0A0D3DQU7</accession>
<reference evidence="2 3" key="1">
    <citation type="journal article" date="2014" name="Genome Biol.">
        <title>Transcriptome and methylome profiling reveals relics of genome dominance in the mesopolyploid Brassica oleracea.</title>
        <authorList>
            <person name="Parkin I.A."/>
            <person name="Koh C."/>
            <person name="Tang H."/>
            <person name="Robinson S.J."/>
            <person name="Kagale S."/>
            <person name="Clarke W.E."/>
            <person name="Town C.D."/>
            <person name="Nixon J."/>
            <person name="Krishnakumar V."/>
            <person name="Bidwell S.L."/>
            <person name="Denoeud F."/>
            <person name="Belcram H."/>
            <person name="Links M.G."/>
            <person name="Just J."/>
            <person name="Clarke C."/>
            <person name="Bender T."/>
            <person name="Huebert T."/>
            <person name="Mason A.S."/>
            <person name="Pires J.C."/>
            <person name="Barker G."/>
            <person name="Moore J."/>
            <person name="Walley P.G."/>
            <person name="Manoli S."/>
            <person name="Batley J."/>
            <person name="Edwards D."/>
            <person name="Nelson M.N."/>
            <person name="Wang X."/>
            <person name="Paterson A.H."/>
            <person name="King G."/>
            <person name="Bancroft I."/>
            <person name="Chalhoub B."/>
            <person name="Sharpe A.G."/>
        </authorList>
    </citation>
    <scope>NUCLEOTIDE SEQUENCE</scope>
    <source>
        <strain evidence="2 3">cv. TO1000</strain>
    </source>
</reference>
<protein>
    <submittedName>
        <fullName evidence="2">Uncharacterized protein</fullName>
    </submittedName>
</protein>
<evidence type="ECO:0000313" key="2">
    <source>
        <dbReference type="EnsemblPlants" id="Bo8g071100.1"/>
    </source>
</evidence>
<keyword evidence="3" id="KW-1185">Reference proteome</keyword>
<dbReference type="Proteomes" id="UP000032141">
    <property type="component" value="Chromosome C8"/>
</dbReference>
<organism evidence="2 3">
    <name type="scientific">Brassica oleracea var. oleracea</name>
    <dbReference type="NCBI Taxonomy" id="109376"/>
    <lineage>
        <taxon>Eukaryota</taxon>
        <taxon>Viridiplantae</taxon>
        <taxon>Streptophyta</taxon>
        <taxon>Embryophyta</taxon>
        <taxon>Tracheophyta</taxon>
        <taxon>Spermatophyta</taxon>
        <taxon>Magnoliopsida</taxon>
        <taxon>eudicotyledons</taxon>
        <taxon>Gunneridae</taxon>
        <taxon>Pentapetalae</taxon>
        <taxon>rosids</taxon>
        <taxon>malvids</taxon>
        <taxon>Brassicales</taxon>
        <taxon>Brassicaceae</taxon>
        <taxon>Brassiceae</taxon>
        <taxon>Brassica</taxon>
    </lineage>
</organism>
<dbReference type="Gramene" id="Bo8g071100.1">
    <property type="protein sequence ID" value="Bo8g071100.1"/>
    <property type="gene ID" value="Bo8g071100"/>
</dbReference>
<evidence type="ECO:0000313" key="3">
    <source>
        <dbReference type="Proteomes" id="UP000032141"/>
    </source>
</evidence>
<dbReference type="HOGENOM" id="CLU_644592_0_0_1"/>
<feature type="compositionally biased region" description="Basic and acidic residues" evidence="1">
    <location>
        <begin position="17"/>
        <end position="41"/>
    </location>
</feature>
<dbReference type="STRING" id="109376.A0A0D3DQU7"/>
<dbReference type="AlphaFoldDB" id="A0A0D3DQU7"/>
<name>A0A0D3DQU7_BRAOL</name>
<evidence type="ECO:0000256" key="1">
    <source>
        <dbReference type="SAM" id="MobiDB-lite"/>
    </source>
</evidence>
<feature type="region of interest" description="Disordered" evidence="1">
    <location>
        <begin position="1"/>
        <end position="47"/>
    </location>
</feature>
<proteinExistence type="predicted"/>
<dbReference type="EnsemblPlants" id="Bo8g071100.1">
    <property type="protein sequence ID" value="Bo8g071100.1"/>
    <property type="gene ID" value="Bo8g071100"/>
</dbReference>